<protein>
    <submittedName>
        <fullName evidence="1">Uncharacterized protein</fullName>
    </submittedName>
</protein>
<organism evidence="1 2">
    <name type="scientific">Rhodotorula paludigena</name>
    <dbReference type="NCBI Taxonomy" id="86838"/>
    <lineage>
        <taxon>Eukaryota</taxon>
        <taxon>Fungi</taxon>
        <taxon>Dikarya</taxon>
        <taxon>Basidiomycota</taxon>
        <taxon>Pucciniomycotina</taxon>
        <taxon>Microbotryomycetes</taxon>
        <taxon>Sporidiobolales</taxon>
        <taxon>Sporidiobolaceae</taxon>
        <taxon>Rhodotorula</taxon>
    </lineage>
</organism>
<dbReference type="AlphaFoldDB" id="A0AAV5G678"/>
<evidence type="ECO:0000313" key="2">
    <source>
        <dbReference type="Proteomes" id="UP001342314"/>
    </source>
</evidence>
<reference evidence="1 2" key="1">
    <citation type="submission" date="2021-12" db="EMBL/GenBank/DDBJ databases">
        <title>High titer production of polyol ester of fatty acids by Rhodotorula paludigena BS15 towards product separation-free biomass refinery.</title>
        <authorList>
            <person name="Mano J."/>
            <person name="Ono H."/>
            <person name="Tanaka T."/>
            <person name="Naito K."/>
            <person name="Sushida H."/>
            <person name="Ike M."/>
            <person name="Tokuyasu K."/>
            <person name="Kitaoka M."/>
        </authorList>
    </citation>
    <scope>NUCLEOTIDE SEQUENCE [LARGE SCALE GENOMIC DNA]</scope>
    <source>
        <strain evidence="1 2">BS15</strain>
    </source>
</reference>
<comment type="caution">
    <text evidence="1">The sequence shown here is derived from an EMBL/GenBank/DDBJ whole genome shotgun (WGS) entry which is preliminary data.</text>
</comment>
<dbReference type="EMBL" id="BQKY01000002">
    <property type="protein sequence ID" value="GJN88066.1"/>
    <property type="molecule type" value="Genomic_DNA"/>
</dbReference>
<gene>
    <name evidence="1" type="ORF">Rhopal_001022-T1</name>
</gene>
<evidence type="ECO:0000313" key="1">
    <source>
        <dbReference type="EMBL" id="GJN88066.1"/>
    </source>
</evidence>
<keyword evidence="2" id="KW-1185">Reference proteome</keyword>
<sequence length="293" mass="33265">MGGFFAWNETWLGYGLAVSLFSYIRAVQAWLAIKDVLDTFDLVRLRYSGPMIEVPTTIQQFLWRHLMSSARQPVERGVFVTVPAEVWLRIRNELVTQALGEAERNICQRLMRHSEFCKVGKPQQPYDGCEDVMSFAHLEGRTFCPCYKDRDCEAFALQYGLCQKHLFGPIPWANYLGEKAQENLFASAESGIFLHLPSRMDDVTIGSAMGNWEEPKVSACFAWDAALPPNPDAVFMRMVKTWQLEPRSFLKGVMGVALDGSPPVDRELTDDEAERRGVKPGWMLYTSAQSARH</sequence>
<name>A0AAV5G678_9BASI</name>
<accession>A0AAV5G678</accession>
<dbReference type="Proteomes" id="UP001342314">
    <property type="component" value="Unassembled WGS sequence"/>
</dbReference>
<proteinExistence type="predicted"/>